<name>A0A939BQE0_9FIRM</name>
<protein>
    <recommendedName>
        <fullName evidence="3">UbiC transcription regulator-associated domain-containing protein</fullName>
    </recommendedName>
</protein>
<dbReference type="EMBL" id="JAFBDQ010000023">
    <property type="protein sequence ID" value="MBM7558038.1"/>
    <property type="molecule type" value="Genomic_DNA"/>
</dbReference>
<reference evidence="1" key="1">
    <citation type="submission" date="2021-01" db="EMBL/GenBank/DDBJ databases">
        <title>Genomic Encyclopedia of Type Strains, Phase IV (KMG-IV): sequencing the most valuable type-strain genomes for metagenomic binning, comparative biology and taxonomic classification.</title>
        <authorList>
            <person name="Goeker M."/>
        </authorList>
    </citation>
    <scope>NUCLEOTIDE SEQUENCE</scope>
    <source>
        <strain evidence="1">DSM 23230</strain>
    </source>
</reference>
<proteinExistence type="predicted"/>
<keyword evidence="2" id="KW-1185">Reference proteome</keyword>
<evidence type="ECO:0008006" key="3">
    <source>
        <dbReference type="Google" id="ProtNLM"/>
    </source>
</evidence>
<evidence type="ECO:0000313" key="1">
    <source>
        <dbReference type="EMBL" id="MBM7558038.1"/>
    </source>
</evidence>
<gene>
    <name evidence="1" type="ORF">JOC47_002907</name>
</gene>
<dbReference type="Proteomes" id="UP000774000">
    <property type="component" value="Unassembled WGS sequence"/>
</dbReference>
<comment type="caution">
    <text evidence="1">The sequence shown here is derived from an EMBL/GenBank/DDBJ whole genome shotgun (WGS) entry which is preliminary data.</text>
</comment>
<organism evidence="1 2">
    <name type="scientific">Halanaerobacter jeridensis</name>
    <dbReference type="NCBI Taxonomy" id="706427"/>
    <lineage>
        <taxon>Bacteria</taxon>
        <taxon>Bacillati</taxon>
        <taxon>Bacillota</taxon>
        <taxon>Clostridia</taxon>
        <taxon>Halanaerobiales</taxon>
        <taxon>Halobacteroidaceae</taxon>
        <taxon>Halanaerobacter</taxon>
    </lineage>
</organism>
<dbReference type="RefSeq" id="WP_204703015.1">
    <property type="nucleotide sequence ID" value="NZ_JAFBDQ010000023.1"/>
</dbReference>
<sequence length="222" mass="25766">MSSREVKECNLYELTKKERVIYLAQEDPFLKVEKIAQLAETTSHYVRTVLSEADLSLTKLRENYARKKVSSSEENKLVFEVLELSELGNINYEVQENLILNQSYEFVKQGSKQIAETVLFKEDERPLFISSTFFASKLAITEIKQLKKVENVRFSAVELEVEKGRQQLLQILNSKPGSYLLTLKKKLYFSDQLQGINVVYFPVNQIKLNFNNSLQQIKVLKK</sequence>
<evidence type="ECO:0000313" key="2">
    <source>
        <dbReference type="Proteomes" id="UP000774000"/>
    </source>
</evidence>
<accession>A0A939BQE0</accession>
<dbReference type="AlphaFoldDB" id="A0A939BQE0"/>